<evidence type="ECO:0000259" key="12">
    <source>
        <dbReference type="PROSITE" id="PS51265"/>
    </source>
</evidence>
<comment type="subcellular location">
    <subcellularLocation>
        <location evidence="1">Nucleus</location>
    </subcellularLocation>
</comment>
<keyword evidence="8" id="KW-0131">Cell cycle</keyword>
<dbReference type="Pfam" id="PF07535">
    <property type="entry name" value="zf-DBF"/>
    <property type="match status" value="1"/>
</dbReference>
<evidence type="ECO:0000256" key="7">
    <source>
        <dbReference type="ARBA" id="ARBA00023242"/>
    </source>
</evidence>
<dbReference type="GO" id="GO:0008270">
    <property type="term" value="F:zinc ion binding"/>
    <property type="evidence" value="ECO:0007669"/>
    <property type="project" value="UniProtKB-KW"/>
</dbReference>
<accession>A0AAY4A524</accession>
<evidence type="ECO:0000256" key="3">
    <source>
        <dbReference type="ARBA" id="ARBA00022723"/>
    </source>
</evidence>
<evidence type="ECO:0000256" key="6">
    <source>
        <dbReference type="ARBA" id="ARBA00022833"/>
    </source>
</evidence>
<reference evidence="13" key="2">
    <citation type="submission" date="2025-08" db="UniProtKB">
        <authorList>
            <consortium name="Ensembl"/>
        </authorList>
    </citation>
    <scope>IDENTIFICATION</scope>
</reference>
<dbReference type="Ensembl" id="ENSDCDT00010004045.1">
    <property type="protein sequence ID" value="ENSDCDP00010003894.1"/>
    <property type="gene ID" value="ENSDCDG00010001765.1"/>
</dbReference>
<evidence type="ECO:0000313" key="13">
    <source>
        <dbReference type="Ensembl" id="ENSDCDP00010003894.1"/>
    </source>
</evidence>
<gene>
    <name evidence="13" type="primary">DBF4</name>
</gene>
<dbReference type="InterPro" id="IPR051590">
    <property type="entry name" value="Replication_Regulatory_Kinase"/>
</dbReference>
<keyword evidence="5 10" id="KW-0863">Zinc-finger</keyword>
<dbReference type="InterPro" id="IPR006572">
    <property type="entry name" value="Znf_DBF"/>
</dbReference>
<evidence type="ECO:0000256" key="2">
    <source>
        <dbReference type="ARBA" id="ARBA00022553"/>
    </source>
</evidence>
<keyword evidence="2" id="KW-0597">Phosphoprotein</keyword>
<dbReference type="GO" id="GO:0003676">
    <property type="term" value="F:nucleic acid binding"/>
    <property type="evidence" value="ECO:0007669"/>
    <property type="project" value="InterPro"/>
</dbReference>
<dbReference type="PANTHER" id="PTHR15375:SF22">
    <property type="entry name" value="PROTEIN DBF4 HOMOLOG A"/>
    <property type="match status" value="1"/>
</dbReference>
<dbReference type="AlphaFoldDB" id="A0AAY4A524"/>
<dbReference type="Gene3D" id="6.10.250.3410">
    <property type="entry name" value="DBF zinc finger"/>
    <property type="match status" value="1"/>
</dbReference>
<evidence type="ECO:0000256" key="4">
    <source>
        <dbReference type="ARBA" id="ARBA00022737"/>
    </source>
</evidence>
<dbReference type="PANTHER" id="PTHR15375">
    <property type="entry name" value="ACTIVATOR OF S-PHASE KINASE-RELATED"/>
    <property type="match status" value="1"/>
</dbReference>
<evidence type="ECO:0000256" key="1">
    <source>
        <dbReference type="ARBA" id="ARBA00004123"/>
    </source>
</evidence>
<reference evidence="13" key="3">
    <citation type="submission" date="2025-09" db="UniProtKB">
        <authorList>
            <consortium name="Ensembl"/>
        </authorList>
    </citation>
    <scope>IDENTIFICATION</scope>
</reference>
<keyword evidence="3" id="KW-0479">Metal-binding</keyword>
<feature type="domain" description="DBF4-type" evidence="12">
    <location>
        <begin position="291"/>
        <end position="339"/>
    </location>
</feature>
<feature type="region of interest" description="Disordered" evidence="11">
    <location>
        <begin position="1"/>
        <end position="37"/>
    </location>
</feature>
<dbReference type="Proteomes" id="UP000694580">
    <property type="component" value="Chromosome 4"/>
</dbReference>
<dbReference type="InterPro" id="IPR038545">
    <property type="entry name" value="Znf_DBF_sf"/>
</dbReference>
<dbReference type="GO" id="GO:1901987">
    <property type="term" value="P:regulation of cell cycle phase transition"/>
    <property type="evidence" value="ECO:0007669"/>
    <property type="project" value="TreeGrafter"/>
</dbReference>
<evidence type="ECO:0000313" key="14">
    <source>
        <dbReference type="Proteomes" id="UP000694580"/>
    </source>
</evidence>
<evidence type="ECO:0000256" key="8">
    <source>
        <dbReference type="ARBA" id="ARBA00023306"/>
    </source>
</evidence>
<evidence type="ECO:0000256" key="5">
    <source>
        <dbReference type="ARBA" id="ARBA00022771"/>
    </source>
</evidence>
<evidence type="ECO:0000256" key="11">
    <source>
        <dbReference type="SAM" id="MobiDB-lite"/>
    </source>
</evidence>
<keyword evidence="6" id="KW-0862">Zinc</keyword>
<sequence length="589" mass="64998">MKPKSAPRHGRSKSHGGSQPTAKSRPRRTQDSVQSRPLRGRVFYLDLPNNKRTAVLENDIAALGGTVEKFFSKEIRYLVSSRPEARHAQRLVASPEPAPSSPFPARCSSQGNVDTVQVSRGKSLVEKVVKEQERIQMNGILSNAMDLGVKILYIDGRSGFSCRARLSAPAFLYQGVMLYVTSLSLFSSDMMAYVERKKASLGTVQKGANSIAIRGTSSGKPDVPKTRTSRIRKPFIKVEDSSRLYRPLYLSLARDPVLNFAAAPPLSPFITEGKGAEGHLGKGKSRVDGKERKRGGYCECCGVKYDNLKVHLHGKMHQAFVASDQYQVVDELISQLPCNFVYLSPGKSWTVSSTQHHTETDCAMPARSPPKCLTSSRHEKRTPDFPSVPLSSQNKHSSFTCSKLCKCPMTKDTCSAVIDVKAKHVAEFGGHWNRLLTPHAQITTQPSGRDCEMETDDVSLSVQAKHIDSTNQWSVNTQSHEELTAQQLGTTGPLNSPVRDQLRTNGHLPSGLKDSFGKMDQESVSLHSPGRPWRKVRSVKMRRTGLSHDRPAPSSLTMKVLESNTASMLKLCQLFQSSDDMQEFKGFSG</sequence>
<feature type="compositionally biased region" description="Basic residues" evidence="11">
    <location>
        <begin position="1"/>
        <end position="14"/>
    </location>
</feature>
<name>A0AAY4A524_9TELE</name>
<keyword evidence="14" id="KW-1185">Reference proteome</keyword>
<keyword evidence="7" id="KW-0539">Nucleus</keyword>
<evidence type="ECO:0000256" key="9">
    <source>
        <dbReference type="ARBA" id="ARBA00040397"/>
    </source>
</evidence>
<dbReference type="GO" id="GO:0031431">
    <property type="term" value="C:Dbf4-dependent protein kinase complex"/>
    <property type="evidence" value="ECO:0007669"/>
    <property type="project" value="TreeGrafter"/>
</dbReference>
<proteinExistence type="predicted"/>
<dbReference type="GO" id="GO:0010571">
    <property type="term" value="P:positive regulation of nuclear cell cycle DNA replication"/>
    <property type="evidence" value="ECO:0007669"/>
    <property type="project" value="TreeGrafter"/>
</dbReference>
<dbReference type="FunFam" id="6.10.250.3410:FF:000001">
    <property type="entry name" value="Protein DBF4 homolog A"/>
    <property type="match status" value="1"/>
</dbReference>
<evidence type="ECO:0000256" key="10">
    <source>
        <dbReference type="PROSITE-ProRule" id="PRU00600"/>
    </source>
</evidence>
<feature type="region of interest" description="Disordered" evidence="11">
    <location>
        <begin position="86"/>
        <end position="110"/>
    </location>
</feature>
<organism evidence="13 14">
    <name type="scientific">Denticeps clupeoides</name>
    <name type="common">denticle herring</name>
    <dbReference type="NCBI Taxonomy" id="299321"/>
    <lineage>
        <taxon>Eukaryota</taxon>
        <taxon>Metazoa</taxon>
        <taxon>Chordata</taxon>
        <taxon>Craniata</taxon>
        <taxon>Vertebrata</taxon>
        <taxon>Euteleostomi</taxon>
        <taxon>Actinopterygii</taxon>
        <taxon>Neopterygii</taxon>
        <taxon>Teleostei</taxon>
        <taxon>Clupei</taxon>
        <taxon>Clupeiformes</taxon>
        <taxon>Denticipitoidei</taxon>
        <taxon>Denticipitidae</taxon>
        <taxon>Denticeps</taxon>
    </lineage>
</organism>
<keyword evidence="4" id="KW-0677">Repeat</keyword>
<protein>
    <recommendedName>
        <fullName evidence="9">Protein DBF4 homolog A</fullName>
    </recommendedName>
</protein>
<dbReference type="Gene3D" id="2.10.50.40">
    <property type="match status" value="1"/>
</dbReference>
<feature type="region of interest" description="Disordered" evidence="11">
    <location>
        <begin position="360"/>
        <end position="391"/>
    </location>
</feature>
<dbReference type="GO" id="GO:0043539">
    <property type="term" value="F:protein serine/threonine kinase activator activity"/>
    <property type="evidence" value="ECO:0007669"/>
    <property type="project" value="TreeGrafter"/>
</dbReference>
<dbReference type="SMART" id="SM00586">
    <property type="entry name" value="ZnF_DBF"/>
    <property type="match status" value="1"/>
</dbReference>
<reference evidence="13 14" key="1">
    <citation type="submission" date="2020-06" db="EMBL/GenBank/DDBJ databases">
        <authorList>
            <consortium name="Wellcome Sanger Institute Data Sharing"/>
        </authorList>
    </citation>
    <scope>NUCLEOTIDE SEQUENCE [LARGE SCALE GENOMIC DNA]</scope>
</reference>
<dbReference type="PROSITE" id="PS51265">
    <property type="entry name" value="ZF_DBF4"/>
    <property type="match status" value="1"/>
</dbReference>
<dbReference type="GeneTree" id="ENSGT00530000063909"/>